<protein>
    <submittedName>
        <fullName evidence="1">Conserved hypothetical phage tail region protein</fullName>
    </submittedName>
</protein>
<evidence type="ECO:0000313" key="2">
    <source>
        <dbReference type="Proteomes" id="UP000183975"/>
    </source>
</evidence>
<name>A0A1M6SRD8_9FIRM</name>
<proteinExistence type="predicted"/>
<dbReference type="GO" id="GO:0005198">
    <property type="term" value="F:structural molecule activity"/>
    <property type="evidence" value="ECO:0007669"/>
    <property type="project" value="InterPro"/>
</dbReference>
<gene>
    <name evidence="1" type="ORF">SAMN02745138_01785</name>
</gene>
<dbReference type="Pfam" id="PF06841">
    <property type="entry name" value="Phage_T4_gp19"/>
    <property type="match status" value="1"/>
</dbReference>
<evidence type="ECO:0000313" key="1">
    <source>
        <dbReference type="EMBL" id="SHK47158.1"/>
    </source>
</evidence>
<dbReference type="EMBL" id="FRAH01000028">
    <property type="protein sequence ID" value="SHK47158.1"/>
    <property type="molecule type" value="Genomic_DNA"/>
</dbReference>
<dbReference type="AlphaFoldDB" id="A0A1M6SRD8"/>
<accession>A0A1M6SRD8</accession>
<organism evidence="1 2">
    <name type="scientific">Anaerotignum lactatifermentans DSM 14214</name>
    <dbReference type="NCBI Taxonomy" id="1121323"/>
    <lineage>
        <taxon>Bacteria</taxon>
        <taxon>Bacillati</taxon>
        <taxon>Bacillota</taxon>
        <taxon>Clostridia</taxon>
        <taxon>Lachnospirales</taxon>
        <taxon>Anaerotignaceae</taxon>
        <taxon>Anaerotignum</taxon>
    </lineage>
</organism>
<dbReference type="OrthoDB" id="73314at2"/>
<reference evidence="1 2" key="1">
    <citation type="submission" date="2016-11" db="EMBL/GenBank/DDBJ databases">
        <authorList>
            <person name="Jaros S."/>
            <person name="Januszkiewicz K."/>
            <person name="Wedrychowicz H."/>
        </authorList>
    </citation>
    <scope>NUCLEOTIDE SEQUENCE [LARGE SCALE GENOMIC DNA]</scope>
    <source>
        <strain evidence="1 2">DSM 14214</strain>
    </source>
</reference>
<dbReference type="NCBIfam" id="TIGR02241">
    <property type="entry name" value="conserved hypothetical phage tail region protein"/>
    <property type="match status" value="1"/>
</dbReference>
<dbReference type="InterPro" id="IPR011747">
    <property type="entry name" value="CHP02241"/>
</dbReference>
<sequence>MAGYPQAKFRYKVEIDGLEAGGFSEVTGFDATIEPIEYREGDMTAETPMKIPGLKKYGNITLKQGVTDSRVLFDWITTGINGAIERKTLTITLLNETQSPAASWQIINAWPTKYTAPDFNATASEIAIETLEIVHEGMTRVS</sequence>
<dbReference type="InterPro" id="IPR010667">
    <property type="entry name" value="Phage_T4_Gp19"/>
</dbReference>
<keyword evidence="2" id="KW-1185">Reference proteome</keyword>
<dbReference type="PANTHER" id="PTHR38009">
    <property type="entry name" value="CONSERVED HYPOTHETICAL PHAGE TAIL PROTEIN"/>
    <property type="match status" value="1"/>
</dbReference>
<dbReference type="PANTHER" id="PTHR38009:SF1">
    <property type="entry name" value="CONSERVED HYPOTHETICAL PHAGE TAIL PROTEIN"/>
    <property type="match status" value="1"/>
</dbReference>
<dbReference type="RefSeq" id="WP_072851039.1">
    <property type="nucleotide sequence ID" value="NZ_FRAH01000028.1"/>
</dbReference>
<dbReference type="Proteomes" id="UP000183975">
    <property type="component" value="Unassembled WGS sequence"/>
</dbReference>